<feature type="transmembrane region" description="Helical" evidence="5">
    <location>
        <begin position="27"/>
        <end position="45"/>
    </location>
</feature>
<dbReference type="GO" id="GO:0005085">
    <property type="term" value="F:guanyl-nucleotide exchange factor activity"/>
    <property type="evidence" value="ECO:0007669"/>
    <property type="project" value="TreeGrafter"/>
</dbReference>
<sequence>MKKYFAHKDIHALVRESNPPARNAGNIFFALFAALAMVGAVGYGFNSVLRGPMSTMTEVTRKTLAENTVITTSRLAIVNATQQKDTLTNADISDCDSDGSIEPLPYTDAGGAESPVGGGYLPTGLVPDDKDPWNTRYGYCAWDVGSISVSDAVAACGGATPGRLQGGSDQKQYVIALISAGKDRKFQTSCTAFNALTPNASLITRTPGSDDIVLAYSYREANDLGAGLWKPKANDSGTAVTPKGLEVKQGGTIAGGVVLTGNSLTGGGLRLPGDPGDNSLTGACATVNDKQIRRNTGTNPPTIEICDQSLGWTPLSGVGTSSESGGGNASLTGTLVSYWQMDETGGTSASDSSGNNNGTLVNAPAWTTGYLGNALQFTSASSQYVSVERSASLEPTAVTVVAWVKRTGSPATSTTIVAKSCSSGCSPNYSYALTLEKSGTSYYPTFGIGTASATSTLSGTSSAGDGQWVHVVGVYSPSATAPQQKIYINGQLADSKTLTDAIAYSKTVNDKVFIGSGGTGGPYMSGMIDDVRIYNYAMSAADINDLYNEARPSDVSLSRPKRPAQAMAWGIDDDERTGNGPIYQEHDGLQPVVSAYDFVQVSAGTKHACGVRAGGTVWCWGDQTDGKLGNGETTAASISVPVQVQELSNVSKVSASANRTCAIKRNGHAYCWGNGSGGLGGGSATTSATPIEVSTYTDFVDIATGVNFACGVRQSGEAACWGTGSKGVIGNGSTANQSTPAIVSDITDFVSITASRNAGNQACGITKTGEAYCWGEGVDGSLGNDTATGQENSPVAVYDDDEPNFVDIDTNGNKGCAVRGTGTIWCWGNGDDGQIGNGGTSDQVRPTQVSNITDFVKVSVGNTHACGLRKGGEIWCWGSNTSGQLGKGDHTGTSSIPVRAYGFGYVDVSAGDSFTTALADVREENLSSANIAPVKLASAEKHACMVRKDGTAWCWGEDGSGQLGNGAVSGSQQQPSPVSDAGPWLDISTGFGSTSTCGLKTDGSVWCWGSDSNGQLGAGGAGDQTSPVAVDVADDELMWTKVSVGTDHACGIRTDGTAWCWGSNSNGKLGTGGGSVSSPAEVSGDDLWIDISAGPDTSCGIKKDGTAWCWGSDSNGQLGNGAVLNTSQNTPSQVDDPGPWAKISAGKATCGLKNDGSVWCWGKDENGLIGNGSDITEDQTSPVRAFTNAPFMSIAAGVEHNCGTDIYGGAWCWGAGNNGRIGNGLNVAAQEIPVRVTGAQKFMTAQPGINASCATDVNENVWCWGTDTNGRLGNGSSFGSTTLPSKVLDTPTRSAWYANETSTGLSALWNLNPIIGTTRYISGDGTSTGLRLRSDGASITQSTANQLLLDARGTSYASQIRLNVASATASGDVTSGLVHRWKMDETYGTFVDDSVGTTDGGWAWSGVLTPATGVDNGALSFNGSSGFVLVTYNASLYLPLYTVSFWAKGYTAPTTGSVTSKMFDRNENFSVNWSHQWGYPITCEQNDGSGRVTSPVMPINMVANQWYFIVCSYDGTTLRMYIDGNQVSSVAAGTPVSAASNMGIGAGSNGSSPFNGAMDDVRMYNRALSASEIQQVYENTSQLYANRSVGLDYNTGSFEISRTTNNPDALVTSLQPDLEIGSTGNVGIRTKGAPATKLDVNGAIKIGNDGGGCTSGKVGTIQWTGSAWQYCRSGGSWRPWGTMTTTSVLMNTNSQANIAGVNGSCAVMSDGYAKCWGRAADGELGNGTTTPDATKAVTVHTSTGTPGWSDWKQVGSGGNHACGLRADGTTWCWGLGTNSQLGNNGSASSSRPVRVQNSDGSGAGYWSDWKQLSIARYYSCGLRSNGTLWCWGTDTNGSMGNGTTSSVNARPVQVKNSSGAGTWSDWTSVYGYYQQTCGIRTDGSAWCWGNGSNGQLGNGTTATTNNPLPIQVKNSGGGGNWTDWRMITAGAGMSCGIRADGTAWCWGGINNWGSRGDGLTTNNVSLPVQVKDSGGGSAYSDWLSLSAGGGQVCGIRANGSAYCWGLNANGQVGDSTSGTNRSLPVQVYDSAGTGYWYDWVQVIAGNSHTCGIRSSGTTWCWGNNSNGRLGNNSTSQSTIPVQVQFQ</sequence>
<keyword evidence="1" id="KW-0344">Guanine-nucleotide releasing factor</keyword>
<dbReference type="PRINTS" id="PR00633">
    <property type="entry name" value="RCCNDNSATION"/>
</dbReference>
<dbReference type="SUPFAM" id="SSF49899">
    <property type="entry name" value="Concanavalin A-like lectins/glucanases"/>
    <property type="match status" value="2"/>
</dbReference>
<dbReference type="InterPro" id="IPR013320">
    <property type="entry name" value="ConA-like_dom_sf"/>
</dbReference>
<proteinExistence type="predicted"/>
<evidence type="ECO:0000313" key="8">
    <source>
        <dbReference type="Proteomes" id="UP000249417"/>
    </source>
</evidence>
<evidence type="ECO:0000259" key="6">
    <source>
        <dbReference type="SMART" id="SM00560"/>
    </source>
</evidence>
<keyword evidence="3" id="KW-0677">Repeat</keyword>
<dbReference type="Proteomes" id="UP000249417">
    <property type="component" value="Unassembled WGS sequence"/>
</dbReference>
<keyword evidence="5" id="KW-0812">Transmembrane</keyword>
<protein>
    <recommendedName>
        <fullName evidence="6">LamG-like jellyroll fold domain-containing protein</fullName>
    </recommendedName>
</protein>
<evidence type="ECO:0000256" key="3">
    <source>
        <dbReference type="ARBA" id="ARBA00022737"/>
    </source>
</evidence>
<dbReference type="Pfam" id="PF00415">
    <property type="entry name" value="RCC1"/>
    <property type="match status" value="4"/>
</dbReference>
<dbReference type="EMBL" id="QFQB01000001">
    <property type="protein sequence ID" value="PZQ49100.1"/>
    <property type="molecule type" value="Genomic_DNA"/>
</dbReference>
<comment type="caution">
    <text evidence="7">The sequence shown here is derived from an EMBL/GenBank/DDBJ whole genome shotgun (WGS) entry which is preliminary data.</text>
</comment>
<dbReference type="InterPro" id="IPR009091">
    <property type="entry name" value="RCC1/BLIP-II"/>
</dbReference>
<keyword evidence="4" id="KW-1015">Disulfide bond</keyword>
<dbReference type="PROSITE" id="PS50012">
    <property type="entry name" value="RCC1_3"/>
    <property type="match status" value="13"/>
</dbReference>
<dbReference type="Pfam" id="PF13385">
    <property type="entry name" value="Laminin_G_3"/>
    <property type="match status" value="2"/>
</dbReference>
<evidence type="ECO:0000256" key="4">
    <source>
        <dbReference type="ARBA" id="ARBA00023157"/>
    </source>
</evidence>
<dbReference type="PANTHER" id="PTHR45982">
    <property type="entry name" value="REGULATOR OF CHROMOSOME CONDENSATION"/>
    <property type="match status" value="1"/>
</dbReference>
<evidence type="ECO:0000256" key="1">
    <source>
        <dbReference type="ARBA" id="ARBA00022658"/>
    </source>
</evidence>
<reference evidence="7 8" key="1">
    <citation type="submission" date="2017-08" db="EMBL/GenBank/DDBJ databases">
        <title>Infants hospitalized years apart are colonized by the same room-sourced microbial strains.</title>
        <authorList>
            <person name="Brooks B."/>
            <person name="Olm M.R."/>
            <person name="Firek B.A."/>
            <person name="Baker R."/>
            <person name="Thomas B.C."/>
            <person name="Morowitz M.J."/>
            <person name="Banfield J.F."/>
        </authorList>
    </citation>
    <scope>NUCLEOTIDE SEQUENCE [LARGE SCALE GENOMIC DNA]</scope>
    <source>
        <strain evidence="7">S2_005_002_R2_29</strain>
    </source>
</reference>
<dbReference type="SUPFAM" id="SSF50985">
    <property type="entry name" value="RCC1/BLIP-II"/>
    <property type="match status" value="5"/>
</dbReference>
<dbReference type="InterPro" id="IPR006558">
    <property type="entry name" value="LamG-like"/>
</dbReference>
<dbReference type="PANTHER" id="PTHR45982:SF1">
    <property type="entry name" value="REGULATOR OF CHROMOSOME CONDENSATION"/>
    <property type="match status" value="1"/>
</dbReference>
<dbReference type="Gene3D" id="2.60.120.200">
    <property type="match status" value="2"/>
</dbReference>
<dbReference type="InterPro" id="IPR000408">
    <property type="entry name" value="Reg_chr_condens"/>
</dbReference>
<dbReference type="InterPro" id="IPR058923">
    <property type="entry name" value="RCC1-like_dom"/>
</dbReference>
<accession>A0A2W5QCE4</accession>
<dbReference type="Gene3D" id="2.130.10.30">
    <property type="entry name" value="Regulator of chromosome condensation 1/beta-lactamase-inhibitor protein II"/>
    <property type="match status" value="6"/>
</dbReference>
<feature type="domain" description="LamG-like jellyroll fold" evidence="6">
    <location>
        <begin position="1442"/>
        <end position="1571"/>
    </location>
</feature>
<dbReference type="Pfam" id="PF13540">
    <property type="entry name" value="RCC1_2"/>
    <property type="match status" value="2"/>
</dbReference>
<keyword evidence="5" id="KW-1133">Transmembrane helix</keyword>
<name>A0A2W5QCE4_9BACT</name>
<organism evidence="7 8">
    <name type="scientific">Micavibrio aeruginosavorus</name>
    <dbReference type="NCBI Taxonomy" id="349221"/>
    <lineage>
        <taxon>Bacteria</taxon>
        <taxon>Pseudomonadati</taxon>
        <taxon>Bdellovibrionota</taxon>
        <taxon>Bdellovibrionia</taxon>
        <taxon>Bdellovibrionales</taxon>
        <taxon>Pseudobdellovibrionaceae</taxon>
        <taxon>Micavibrio</taxon>
    </lineage>
</organism>
<evidence type="ECO:0000313" key="7">
    <source>
        <dbReference type="EMBL" id="PZQ49100.1"/>
    </source>
</evidence>
<keyword evidence="2" id="KW-0732">Signal</keyword>
<gene>
    <name evidence="7" type="ORF">DI551_00155</name>
</gene>
<dbReference type="Pfam" id="PF25390">
    <property type="entry name" value="WD40_RLD"/>
    <property type="match status" value="1"/>
</dbReference>
<dbReference type="SMART" id="SM00560">
    <property type="entry name" value="LamGL"/>
    <property type="match status" value="2"/>
</dbReference>
<dbReference type="GO" id="GO:0005737">
    <property type="term" value="C:cytoplasm"/>
    <property type="evidence" value="ECO:0007669"/>
    <property type="project" value="TreeGrafter"/>
</dbReference>
<keyword evidence="5" id="KW-0472">Membrane</keyword>
<feature type="domain" description="LamG-like jellyroll fold" evidence="6">
    <location>
        <begin position="396"/>
        <end position="541"/>
    </location>
</feature>
<evidence type="ECO:0000256" key="2">
    <source>
        <dbReference type="ARBA" id="ARBA00022729"/>
    </source>
</evidence>
<evidence type="ECO:0000256" key="5">
    <source>
        <dbReference type="SAM" id="Phobius"/>
    </source>
</evidence>
<dbReference type="InterPro" id="IPR051553">
    <property type="entry name" value="Ran_GTPase-activating"/>
</dbReference>